<evidence type="ECO:0000313" key="7">
    <source>
        <dbReference type="Proteomes" id="UP000503251"/>
    </source>
</evidence>
<dbReference type="OrthoDB" id="5470460at2"/>
<evidence type="ECO:0000313" key="5">
    <source>
        <dbReference type="EMBL" id="TVM33359.1"/>
    </source>
</evidence>
<feature type="signal peptide" evidence="2">
    <location>
        <begin position="1"/>
        <end position="26"/>
    </location>
</feature>
<dbReference type="EMBL" id="CP039543">
    <property type="protein sequence ID" value="QJT07862.1"/>
    <property type="molecule type" value="Genomic_DNA"/>
</dbReference>
<accession>A0A6P1ZJI6</accession>
<protein>
    <recommendedName>
        <fullName evidence="3">FlgO domain-containing protein</fullName>
    </recommendedName>
</protein>
<dbReference type="Pfam" id="PF17680">
    <property type="entry name" value="FlgO"/>
    <property type="match status" value="1"/>
</dbReference>
<dbReference type="RefSeq" id="WP_144305581.1">
    <property type="nucleotide sequence ID" value="NZ_CP039543.1"/>
</dbReference>
<sequence length="312" mass="34001">MQIVFRIILIFICAMGLALTAVASFAQSGAQPVPADGPYVEGPLPVESVGGTPAPPAADSETAVPVRHQFLDQGATMSVGKAEKGVVDGQDTHILPMEDMYSGMLVPDGRGGYVWMGPRQPMVPQDPNNVAARELKLIVKELADQLAEGPIAPGVTATMALPTSFVSQDNFDETSSFGRYLSEQMMYEFARRGYQVNEYRLDSAINSRPGQGDFLLSRRVPGPTRQRRGVAILVGTYYSDHYNVFVNARLVEATTGRVLRAGNVVFPQTMISKQMLANTTRTLEQAFVSVKDYDTMVGQSRLTDIDKGFDVR</sequence>
<reference evidence="5 6" key="1">
    <citation type="submission" date="2018-06" db="EMBL/GenBank/DDBJ databases">
        <title>Complete genome of Desulfovibrio marinus P48SEP.</title>
        <authorList>
            <person name="Crispim J.S."/>
            <person name="Vidigal P.M.P."/>
            <person name="Silva L.C.F."/>
            <person name="Araujo L.C."/>
            <person name="Laguardia C.N."/>
            <person name="Dias R.S."/>
            <person name="Sousa M.P."/>
            <person name="Paula S.O."/>
            <person name="Silva C."/>
        </authorList>
    </citation>
    <scope>NUCLEOTIDE SEQUENCE [LARGE SCALE GENOMIC DNA]</scope>
    <source>
        <strain evidence="5 6">P48SEP</strain>
    </source>
</reference>
<keyword evidence="2" id="KW-0732">Signal</keyword>
<dbReference type="EMBL" id="QMIF01000007">
    <property type="protein sequence ID" value="TVM33359.1"/>
    <property type="molecule type" value="Genomic_DNA"/>
</dbReference>
<evidence type="ECO:0000259" key="3">
    <source>
        <dbReference type="Pfam" id="PF17680"/>
    </source>
</evidence>
<keyword evidence="7" id="KW-1185">Reference proteome</keyword>
<dbReference type="Proteomes" id="UP000434052">
    <property type="component" value="Unassembled WGS sequence"/>
</dbReference>
<evidence type="ECO:0000256" key="1">
    <source>
        <dbReference type="SAM" id="MobiDB-lite"/>
    </source>
</evidence>
<dbReference type="InterPro" id="IPR041215">
    <property type="entry name" value="FlgO_dom"/>
</dbReference>
<feature type="chain" id="PRO_5030159410" description="FlgO domain-containing protein" evidence="2">
    <location>
        <begin position="27"/>
        <end position="312"/>
    </location>
</feature>
<evidence type="ECO:0000256" key="2">
    <source>
        <dbReference type="SAM" id="SignalP"/>
    </source>
</evidence>
<proteinExistence type="predicted"/>
<dbReference type="AlphaFoldDB" id="A0A6P1ZJI6"/>
<evidence type="ECO:0000313" key="6">
    <source>
        <dbReference type="Proteomes" id="UP000434052"/>
    </source>
</evidence>
<feature type="region of interest" description="Disordered" evidence="1">
    <location>
        <begin position="38"/>
        <end position="60"/>
    </location>
</feature>
<dbReference type="Proteomes" id="UP000503251">
    <property type="component" value="Chromosome"/>
</dbReference>
<gene>
    <name evidence="5" type="ORF">DQK91_11880</name>
    <name evidence="4" type="ORF">E8L03_02485</name>
</gene>
<reference evidence="4 7" key="2">
    <citation type="submission" date="2019-04" db="EMBL/GenBank/DDBJ databases">
        <title>Isolation and culture of sulfate reducing bacteria from the cold seep of the South China Sea.</title>
        <authorList>
            <person name="Sun C."/>
            <person name="Liu R."/>
        </authorList>
    </citation>
    <scope>NUCLEOTIDE SEQUENCE [LARGE SCALE GENOMIC DNA]</scope>
    <source>
        <strain evidence="4 7">CS1</strain>
    </source>
</reference>
<organism evidence="5 6">
    <name type="scientific">Oceanidesulfovibrio marinus</name>
    <dbReference type="NCBI Taxonomy" id="370038"/>
    <lineage>
        <taxon>Bacteria</taxon>
        <taxon>Pseudomonadati</taxon>
        <taxon>Thermodesulfobacteriota</taxon>
        <taxon>Desulfovibrionia</taxon>
        <taxon>Desulfovibrionales</taxon>
        <taxon>Desulfovibrionaceae</taxon>
        <taxon>Oceanidesulfovibrio</taxon>
    </lineage>
</organism>
<evidence type="ECO:0000313" key="4">
    <source>
        <dbReference type="EMBL" id="QJT07862.1"/>
    </source>
</evidence>
<feature type="domain" description="FlgO" evidence="3">
    <location>
        <begin position="141"/>
        <end position="269"/>
    </location>
</feature>
<name>A0A6P1ZJI6_9BACT</name>